<organism evidence="4 5">
    <name type="scientific">Rossellomorea pakistanensis</name>
    <dbReference type="NCBI Taxonomy" id="992288"/>
    <lineage>
        <taxon>Bacteria</taxon>
        <taxon>Bacillati</taxon>
        <taxon>Bacillota</taxon>
        <taxon>Bacilli</taxon>
        <taxon>Bacillales</taxon>
        <taxon>Bacillaceae</taxon>
        <taxon>Rossellomorea</taxon>
    </lineage>
</organism>
<dbReference type="Pfam" id="PF01026">
    <property type="entry name" value="TatD_DNase"/>
    <property type="match status" value="1"/>
</dbReference>
<evidence type="ECO:0000313" key="4">
    <source>
        <dbReference type="EMBL" id="MBM7586377.1"/>
    </source>
</evidence>
<reference evidence="4 5" key="1">
    <citation type="submission" date="2021-01" db="EMBL/GenBank/DDBJ databases">
        <title>Genomic Encyclopedia of Type Strains, Phase IV (KMG-IV): sequencing the most valuable type-strain genomes for metagenomic binning, comparative biology and taxonomic classification.</title>
        <authorList>
            <person name="Goeker M."/>
        </authorList>
    </citation>
    <scope>NUCLEOTIDE SEQUENCE [LARGE SCALE GENOMIC DNA]</scope>
    <source>
        <strain evidence="4 5">DSM 24834</strain>
    </source>
</reference>
<proteinExistence type="inferred from homology"/>
<evidence type="ECO:0000256" key="3">
    <source>
        <dbReference type="ARBA" id="ARBA00022801"/>
    </source>
</evidence>
<keyword evidence="5" id="KW-1185">Reference proteome</keyword>
<dbReference type="PIRSF" id="PIRSF005902">
    <property type="entry name" value="DNase_TatD"/>
    <property type="match status" value="1"/>
</dbReference>
<evidence type="ECO:0000313" key="5">
    <source>
        <dbReference type="Proteomes" id="UP001646157"/>
    </source>
</evidence>
<name>A0ABS2NEW5_9BACI</name>
<dbReference type="PANTHER" id="PTHR46317">
    <property type="entry name" value="HYDROLASE OF PHP SUPERFAMILY-RELATED PROTEIN"/>
    <property type="match status" value="1"/>
</dbReference>
<dbReference type="Proteomes" id="UP001646157">
    <property type="component" value="Unassembled WGS sequence"/>
</dbReference>
<dbReference type="EMBL" id="JAFBDZ010000003">
    <property type="protein sequence ID" value="MBM7586377.1"/>
    <property type="molecule type" value="Genomic_DNA"/>
</dbReference>
<dbReference type="PROSITE" id="PS01137">
    <property type="entry name" value="TATD_1"/>
    <property type="match status" value="1"/>
</dbReference>
<evidence type="ECO:0000256" key="1">
    <source>
        <dbReference type="ARBA" id="ARBA00009275"/>
    </source>
</evidence>
<dbReference type="RefSeq" id="WP_205173607.1">
    <property type="nucleotide sequence ID" value="NZ_JAFBDZ010000003.1"/>
</dbReference>
<dbReference type="SUPFAM" id="SSF51556">
    <property type="entry name" value="Metallo-dependent hydrolases"/>
    <property type="match status" value="1"/>
</dbReference>
<dbReference type="InterPro" id="IPR018228">
    <property type="entry name" value="DNase_TatD-rel_CS"/>
</dbReference>
<evidence type="ECO:0000256" key="2">
    <source>
        <dbReference type="ARBA" id="ARBA00022723"/>
    </source>
</evidence>
<dbReference type="EC" id="3.1.21.-" evidence="4"/>
<dbReference type="PANTHER" id="PTHR46317:SF1">
    <property type="entry name" value="HYDROLASE, TATD FAMILY"/>
    <property type="match status" value="1"/>
</dbReference>
<gene>
    <name evidence="4" type="ORF">JOC86_002929</name>
</gene>
<dbReference type="CDD" id="cd01310">
    <property type="entry name" value="TatD_DNAse"/>
    <property type="match status" value="1"/>
</dbReference>
<dbReference type="GO" id="GO:0016787">
    <property type="term" value="F:hydrolase activity"/>
    <property type="evidence" value="ECO:0007669"/>
    <property type="project" value="UniProtKB-KW"/>
</dbReference>
<accession>A0ABS2NEW5</accession>
<keyword evidence="2" id="KW-0479">Metal-binding</keyword>
<comment type="caution">
    <text evidence="4">The sequence shown here is derived from an EMBL/GenBank/DDBJ whole genome shotgun (WGS) entry which is preliminary data.</text>
</comment>
<comment type="similarity">
    <text evidence="1">Belongs to the metallo-dependent hydrolases superfamily. TatD-type hydrolase family.</text>
</comment>
<sequence>MVNINSYRVIDAHIHLDLYDYEEQERIIESLEESSVEGLVSVSFHLESCMKNFEISKRNPRIRSAFGFHPEQSLVSEAELDKLISFIRRNNRDMVAIGEVGLPYYTRMENPSLLIEPYIECLKSFIQLSSELRKPIVLHSVYDDAPVVCDLLERESVERAHFHWFKGDAKTIQRMQANGYYISVTPDLLYEKEIQKLVNSYPLSQMMVETDGPWRFEGPFTGKMTHPVFIHKVVEKISTIKRTPLREVYEQLYINTENFFKCTW</sequence>
<dbReference type="InterPro" id="IPR001130">
    <property type="entry name" value="TatD-like"/>
</dbReference>
<dbReference type="Gene3D" id="3.20.20.140">
    <property type="entry name" value="Metal-dependent hydrolases"/>
    <property type="match status" value="1"/>
</dbReference>
<keyword evidence="3 4" id="KW-0378">Hydrolase</keyword>
<protein>
    <submittedName>
        <fullName evidence="4">TatD DNase family protein</fullName>
        <ecNumber evidence="4">3.1.21.-</ecNumber>
    </submittedName>
</protein>
<dbReference type="InterPro" id="IPR032466">
    <property type="entry name" value="Metal_Hydrolase"/>
</dbReference>